<protein>
    <submittedName>
        <fullName evidence="2">Uncharacterized protein</fullName>
    </submittedName>
</protein>
<sequence length="45" mass="4913">MNDIAERHAEARPSRDLWQSIPLDCILSALFVFVAAGLTLAGVFP</sequence>
<evidence type="ECO:0000313" key="2">
    <source>
        <dbReference type="EMBL" id="MFC6788708.1"/>
    </source>
</evidence>
<proteinExistence type="predicted"/>
<reference evidence="3" key="1">
    <citation type="journal article" date="2019" name="Int. J. Syst. Evol. Microbiol.">
        <title>The Global Catalogue of Microorganisms (GCM) 10K type strain sequencing project: providing services to taxonomists for standard genome sequencing and annotation.</title>
        <authorList>
            <consortium name="The Broad Institute Genomics Platform"/>
            <consortium name="The Broad Institute Genome Sequencing Center for Infectious Disease"/>
            <person name="Wu L."/>
            <person name="Ma J."/>
        </authorList>
    </citation>
    <scope>NUCLEOTIDE SEQUENCE [LARGE SCALE GENOMIC DNA]</scope>
    <source>
        <strain evidence="3">CCUG 48316</strain>
    </source>
</reference>
<feature type="transmembrane region" description="Helical" evidence="1">
    <location>
        <begin position="21"/>
        <end position="44"/>
    </location>
</feature>
<evidence type="ECO:0000313" key="3">
    <source>
        <dbReference type="Proteomes" id="UP001596292"/>
    </source>
</evidence>
<gene>
    <name evidence="2" type="ORF">ACFQE0_03160</name>
</gene>
<keyword evidence="3" id="KW-1185">Reference proteome</keyword>
<dbReference type="EMBL" id="JBHSWN010000001">
    <property type="protein sequence ID" value="MFC6788708.1"/>
    <property type="molecule type" value="Genomic_DNA"/>
</dbReference>
<evidence type="ECO:0000256" key="1">
    <source>
        <dbReference type="SAM" id="Phobius"/>
    </source>
</evidence>
<dbReference type="RefSeq" id="WP_378966982.1">
    <property type="nucleotide sequence ID" value="NZ_JBHSWN010000001.1"/>
</dbReference>
<dbReference type="Proteomes" id="UP001596292">
    <property type="component" value="Unassembled WGS sequence"/>
</dbReference>
<keyword evidence="1" id="KW-0812">Transmembrane</keyword>
<comment type="caution">
    <text evidence="2">The sequence shown here is derived from an EMBL/GenBank/DDBJ whole genome shotgun (WGS) entry which is preliminary data.</text>
</comment>
<accession>A0ABW2BE61</accession>
<keyword evidence="1" id="KW-1133">Transmembrane helix</keyword>
<keyword evidence="1" id="KW-0472">Membrane</keyword>
<organism evidence="2 3">
    <name type="scientific">Methylobacterium komagatae</name>
    <dbReference type="NCBI Taxonomy" id="374425"/>
    <lineage>
        <taxon>Bacteria</taxon>
        <taxon>Pseudomonadati</taxon>
        <taxon>Pseudomonadota</taxon>
        <taxon>Alphaproteobacteria</taxon>
        <taxon>Hyphomicrobiales</taxon>
        <taxon>Methylobacteriaceae</taxon>
        <taxon>Methylobacterium</taxon>
    </lineage>
</organism>
<name>A0ABW2BE61_9HYPH</name>